<keyword evidence="6 7" id="KW-0472">Membrane</keyword>
<sequence>MTTPVYNCTLSISTILWQSAFLLIYSCAIILVPPRKKVYRRLSVVALTYITYLTQTSLLETCLNPHWRGIGAPLLWIQLLSASELITVSSVSPSTFLETSQASKLSTVAAIFQGMLLLWNLRRIGTPRAAKNVPPRSQQNFIQFVAGRFLRLSFAYVLLDLCVSAPGPSQHLVQVPKQTLWRLWGLSVDDAVFRIVSSISFWITVALLLFVLHGTACTIGVILNLWQPGNCAPLFGSFREAYSLRRFWGVVWHQCLRQSLCGIADAFSHSLLRIPPGTLLSRYTRLTLAFAISGAVHYASDLAMGIPLQEAGGHEFFMLQALLIMFEDLIQYLIDQLNLVNIPQACFKLVGFLWVLCALAWSTPTWFYPMQRLEEDSSALMPFRLVIWINGWTRV</sequence>
<comment type="subcellular location">
    <subcellularLocation>
        <location evidence="1">Membrane</location>
        <topology evidence="1">Multi-pass membrane protein</topology>
    </subcellularLocation>
</comment>
<evidence type="ECO:0000256" key="2">
    <source>
        <dbReference type="ARBA" id="ARBA00007282"/>
    </source>
</evidence>
<dbReference type="PANTHER" id="PTHR31595">
    <property type="entry name" value="LONG-CHAIN-ALCOHOL O-FATTY-ACYLTRANSFERASE 3-RELATED"/>
    <property type="match status" value="1"/>
</dbReference>
<accession>A0A9P5B5C0</accession>
<keyword evidence="5 7" id="KW-1133">Transmembrane helix</keyword>
<dbReference type="GO" id="GO:0008374">
    <property type="term" value="F:O-acyltransferase activity"/>
    <property type="evidence" value="ECO:0007669"/>
    <property type="project" value="InterPro"/>
</dbReference>
<feature type="transmembrane region" description="Helical" evidence="7">
    <location>
        <begin position="191"/>
        <end position="212"/>
    </location>
</feature>
<keyword evidence="10" id="KW-1185">Reference proteome</keyword>
<name>A0A9P5B5C0_9HYPO</name>
<evidence type="ECO:0000313" key="9">
    <source>
        <dbReference type="EMBL" id="KAF4495689.1"/>
    </source>
</evidence>
<gene>
    <name evidence="9" type="ORF">FAGAP_8171</name>
</gene>
<dbReference type="InterPro" id="IPR044851">
    <property type="entry name" value="Wax_synthase"/>
</dbReference>
<dbReference type="GO" id="GO:0004497">
    <property type="term" value="F:monooxygenase activity"/>
    <property type="evidence" value="ECO:0007669"/>
    <property type="project" value="UniProtKB-KW"/>
</dbReference>
<keyword evidence="9" id="KW-0560">Oxidoreductase</keyword>
<evidence type="ECO:0000313" key="10">
    <source>
        <dbReference type="Proteomes" id="UP000737391"/>
    </source>
</evidence>
<comment type="caution">
    <text evidence="9">The sequence shown here is derived from an EMBL/GenBank/DDBJ whole genome shotgun (WGS) entry which is preliminary data.</text>
</comment>
<protein>
    <submittedName>
        <fullName evidence="9">Cytochrome P450 monooxygenase</fullName>
    </submittedName>
</protein>
<keyword evidence="4 7" id="KW-0812">Transmembrane</keyword>
<evidence type="ECO:0000256" key="4">
    <source>
        <dbReference type="ARBA" id="ARBA00022692"/>
    </source>
</evidence>
<dbReference type="InterPro" id="IPR032805">
    <property type="entry name" value="Wax_synthase_dom"/>
</dbReference>
<dbReference type="GO" id="GO:0016020">
    <property type="term" value="C:membrane"/>
    <property type="evidence" value="ECO:0007669"/>
    <property type="project" value="UniProtKB-SubCell"/>
</dbReference>
<reference evidence="9" key="1">
    <citation type="submission" date="2020-01" db="EMBL/GenBank/DDBJ databases">
        <title>Identification and distribution of gene clusters putatively required for synthesis of sphingolipid metabolism inhibitors in phylogenetically diverse species of the filamentous fungus Fusarium.</title>
        <authorList>
            <person name="Kim H.-S."/>
            <person name="Busman M."/>
            <person name="Brown D.W."/>
            <person name="Divon H."/>
            <person name="Uhlig S."/>
            <person name="Proctor R.H."/>
        </authorList>
    </citation>
    <scope>NUCLEOTIDE SEQUENCE</scope>
    <source>
        <strain evidence="9">NRRL 31653</strain>
    </source>
</reference>
<evidence type="ECO:0000256" key="3">
    <source>
        <dbReference type="ARBA" id="ARBA00022679"/>
    </source>
</evidence>
<comment type="similarity">
    <text evidence="2">Belongs to the wax synthase family.</text>
</comment>
<evidence type="ECO:0000259" key="8">
    <source>
        <dbReference type="Pfam" id="PF13813"/>
    </source>
</evidence>
<organism evidence="9 10">
    <name type="scientific">Fusarium agapanthi</name>
    <dbReference type="NCBI Taxonomy" id="1803897"/>
    <lineage>
        <taxon>Eukaryota</taxon>
        <taxon>Fungi</taxon>
        <taxon>Dikarya</taxon>
        <taxon>Ascomycota</taxon>
        <taxon>Pezizomycotina</taxon>
        <taxon>Sordariomycetes</taxon>
        <taxon>Hypocreomycetidae</taxon>
        <taxon>Hypocreales</taxon>
        <taxon>Nectriaceae</taxon>
        <taxon>Fusarium</taxon>
        <taxon>Fusarium fujikuroi species complex</taxon>
    </lineage>
</organism>
<dbReference type="Pfam" id="PF13813">
    <property type="entry name" value="MBOAT_2"/>
    <property type="match status" value="1"/>
</dbReference>
<dbReference type="Proteomes" id="UP000737391">
    <property type="component" value="Unassembled WGS sequence"/>
</dbReference>
<evidence type="ECO:0000256" key="7">
    <source>
        <dbReference type="SAM" id="Phobius"/>
    </source>
</evidence>
<evidence type="ECO:0000256" key="6">
    <source>
        <dbReference type="ARBA" id="ARBA00023136"/>
    </source>
</evidence>
<feature type="transmembrane region" description="Helical" evidence="7">
    <location>
        <begin position="12"/>
        <end position="32"/>
    </location>
</feature>
<dbReference type="OrthoDB" id="1077582at2759"/>
<evidence type="ECO:0000256" key="1">
    <source>
        <dbReference type="ARBA" id="ARBA00004141"/>
    </source>
</evidence>
<feature type="domain" description="Wax synthase" evidence="8">
    <location>
        <begin position="232"/>
        <end position="319"/>
    </location>
</feature>
<dbReference type="PANTHER" id="PTHR31595:SF67">
    <property type="entry name" value="WAX SYNTHASE DOMAIN-CONTAINING PROTEIN"/>
    <property type="match status" value="1"/>
</dbReference>
<dbReference type="EMBL" id="LUFC02000617">
    <property type="protein sequence ID" value="KAF4495689.1"/>
    <property type="molecule type" value="Genomic_DNA"/>
</dbReference>
<proteinExistence type="inferred from homology"/>
<keyword evidence="3" id="KW-0808">Transferase</keyword>
<dbReference type="AlphaFoldDB" id="A0A9P5B5C0"/>
<dbReference type="GO" id="GO:0006629">
    <property type="term" value="P:lipid metabolic process"/>
    <property type="evidence" value="ECO:0007669"/>
    <property type="project" value="InterPro"/>
</dbReference>
<keyword evidence="9" id="KW-0503">Monooxygenase</keyword>
<evidence type="ECO:0000256" key="5">
    <source>
        <dbReference type="ARBA" id="ARBA00022989"/>
    </source>
</evidence>